<protein>
    <recommendedName>
        <fullName evidence="4">Chaperone/heat shock protein Hsp12</fullName>
    </recommendedName>
</protein>
<gene>
    <name evidence="2" type="ORF">B0A55_06857</name>
</gene>
<feature type="compositionally biased region" description="Polar residues" evidence="1">
    <location>
        <begin position="17"/>
        <end position="42"/>
    </location>
</feature>
<accession>A0A4U0XBR4</accession>
<comment type="caution">
    <text evidence="2">The sequence shown here is derived from an EMBL/GenBank/DDBJ whole genome shotgun (WGS) entry which is preliminary data.</text>
</comment>
<proteinExistence type="predicted"/>
<dbReference type="PIRSF" id="PIRSF002590">
    <property type="entry name" value="HSP9/HSP12_fun"/>
    <property type="match status" value="1"/>
</dbReference>
<evidence type="ECO:0000313" key="2">
    <source>
        <dbReference type="EMBL" id="TKA72928.1"/>
    </source>
</evidence>
<sequence>MSDLGRKDFSDKLSEKVTPQESKSTTTKLSEGVTNLGDSASRNAVPDSEKSTTQKLSDGMTNEKHAHESGHTGHTGHTSATEPSLLDKAKDAVGMGK</sequence>
<dbReference type="InterPro" id="IPR007250">
    <property type="entry name" value="HSP9_HSP12"/>
</dbReference>
<dbReference type="STRING" id="329884.A0A4U0XBR4"/>
<name>A0A4U0XBR4_9PEZI</name>
<dbReference type="Gene3D" id="6.10.250.2440">
    <property type="match status" value="2"/>
</dbReference>
<evidence type="ECO:0008006" key="4">
    <source>
        <dbReference type="Google" id="ProtNLM"/>
    </source>
</evidence>
<dbReference type="Proteomes" id="UP000309340">
    <property type="component" value="Unassembled WGS sequence"/>
</dbReference>
<feature type="compositionally biased region" description="Basic and acidic residues" evidence="1">
    <location>
        <begin position="1"/>
        <end position="15"/>
    </location>
</feature>
<organism evidence="2 3">
    <name type="scientific">Friedmanniomyces simplex</name>
    <dbReference type="NCBI Taxonomy" id="329884"/>
    <lineage>
        <taxon>Eukaryota</taxon>
        <taxon>Fungi</taxon>
        <taxon>Dikarya</taxon>
        <taxon>Ascomycota</taxon>
        <taxon>Pezizomycotina</taxon>
        <taxon>Dothideomycetes</taxon>
        <taxon>Dothideomycetidae</taxon>
        <taxon>Mycosphaerellales</taxon>
        <taxon>Teratosphaeriaceae</taxon>
        <taxon>Friedmanniomyces</taxon>
    </lineage>
</organism>
<reference evidence="2 3" key="1">
    <citation type="submission" date="2017-03" db="EMBL/GenBank/DDBJ databases">
        <title>Genomes of endolithic fungi from Antarctica.</title>
        <authorList>
            <person name="Coleine C."/>
            <person name="Masonjones S."/>
            <person name="Stajich J.E."/>
        </authorList>
    </citation>
    <scope>NUCLEOTIDE SEQUENCE [LARGE SCALE GENOMIC DNA]</scope>
    <source>
        <strain evidence="2 3">CCFEE 5184</strain>
    </source>
</reference>
<dbReference type="OrthoDB" id="2348401at2759"/>
<keyword evidence="3" id="KW-1185">Reference proteome</keyword>
<dbReference type="EMBL" id="NAJQ01000287">
    <property type="protein sequence ID" value="TKA72928.1"/>
    <property type="molecule type" value="Genomic_DNA"/>
</dbReference>
<feature type="compositionally biased region" description="Basic and acidic residues" evidence="1">
    <location>
        <begin position="61"/>
        <end position="71"/>
    </location>
</feature>
<evidence type="ECO:0000313" key="3">
    <source>
        <dbReference type="Proteomes" id="UP000309340"/>
    </source>
</evidence>
<dbReference type="Pfam" id="PF04119">
    <property type="entry name" value="HSP9_HSP12"/>
    <property type="match status" value="1"/>
</dbReference>
<dbReference type="AlphaFoldDB" id="A0A4U0XBR4"/>
<evidence type="ECO:0000256" key="1">
    <source>
        <dbReference type="SAM" id="MobiDB-lite"/>
    </source>
</evidence>
<feature type="region of interest" description="Disordered" evidence="1">
    <location>
        <begin position="1"/>
        <end position="97"/>
    </location>
</feature>